<protein>
    <submittedName>
        <fullName evidence="2">Uncharacterized protein</fullName>
    </submittedName>
</protein>
<dbReference type="RefSeq" id="WP_179725786.1">
    <property type="nucleotide sequence ID" value="NZ_BAABEF010000001.1"/>
</dbReference>
<dbReference type="Proteomes" id="UP000582231">
    <property type="component" value="Unassembled WGS sequence"/>
</dbReference>
<reference evidence="2 3" key="1">
    <citation type="submission" date="2020-07" db="EMBL/GenBank/DDBJ databases">
        <title>Sequencing the genomes of 1000 actinobacteria strains.</title>
        <authorList>
            <person name="Klenk H.-P."/>
        </authorList>
    </citation>
    <scope>NUCLEOTIDE SEQUENCE [LARGE SCALE GENOMIC DNA]</scope>
    <source>
        <strain evidence="2 3">DSM 19082</strain>
    </source>
</reference>
<name>A0A852RKM3_9ACTN</name>
<comment type="caution">
    <text evidence="2">The sequence shown here is derived from an EMBL/GenBank/DDBJ whole genome shotgun (WGS) entry which is preliminary data.</text>
</comment>
<sequence length="1009" mass="110070">MPDTWSEYDRWNDAIAEVIFARSEEVRPVYLDLEEDLVNDLAAKIDVASVAAVDALCDVVSATLDRSEGPARVFARHDARLRSWIRGGRSTPPPILGVLACFSLAAEQMAGGDGMAANNYFGRLGQVLQWRSHDPSLSMAYRRVAERYWSELNRWLIQEEGERGIPTAFSLAHRYVGLSVSQALVRSNDREKLKDFFQVFGFAPGSQVAPADLVPLLDSWIKQAHCPVSASLERLWSNGQARSRIAEAAAVTLASWDGSVVDRGTGQSSATGRLHLTLELGGFPRKRFSISALFYVPQAQLGRAMQLLTAEPSTAIDLVPDVPGALGLAPGSSLHPDDVLAGVLRVRDDYSGVTLERRPRRLVAFREDELSRRWVEVQQIMLGDDLRLLVEDGLAPRVAEILAVVARPGWEAATPYSGQPEGWTLFTGVEVLNHPGSLIPANKMDDLSALIPLTASTLKVSGGFAIPGSVRGKWHAALPPEIRAVNDAPGGFIVRLVQLDRSSDDLEERHIAEWSDDGAGVIIEPLAGLNLPDGDYRIELVPSGQSDPSSSAMLYLRSGDTRDERQWHLAESISYGPGIGALGVATDTDSMSIQGHAVFGSPEPPPTLRGTPPRAPSWSKDVGTRRREAQPMRITVPDSDSCIRTGRHRQEIETVELDSKGRPTTSWVYGRCKTCGLVKRYPTRIRTRRQSAEPAEGQEVHPVHDLTTLSPAATSSQDRDWTVAFDTLQHLGGGAWASLEKVALQIEPTGLFVDQFARTLESLGHISIRRDEKTLRPAAWEISPTQLTGCATGRFAFNGYWPTGLYNEVVDAIEADGADTTVEGKEPSQYFGTHLGSKTHSVADECEVAVLPDAWRALADALPPMSTILEQLPRQSASASGDISWFDVVDASWKRVDSYEAQGAYRIRKFATLDVVRSAEDLERGTYARCPVQLSKHLAALMDGRPLAAYDPNQKLFMVPVGAELPGLYGRALTAASCLPAALVHGSGAVAYRDVPEELATRVFDLLTR</sequence>
<accession>A0A852RKM3</accession>
<dbReference type="EMBL" id="JACCBF010000001">
    <property type="protein sequence ID" value="NYD29410.1"/>
    <property type="molecule type" value="Genomic_DNA"/>
</dbReference>
<feature type="region of interest" description="Disordered" evidence="1">
    <location>
        <begin position="599"/>
        <end position="627"/>
    </location>
</feature>
<evidence type="ECO:0000313" key="3">
    <source>
        <dbReference type="Proteomes" id="UP000582231"/>
    </source>
</evidence>
<proteinExistence type="predicted"/>
<organism evidence="2 3">
    <name type="scientific">Nocardioides kongjuensis</name>
    <dbReference type="NCBI Taxonomy" id="349522"/>
    <lineage>
        <taxon>Bacteria</taxon>
        <taxon>Bacillati</taxon>
        <taxon>Actinomycetota</taxon>
        <taxon>Actinomycetes</taxon>
        <taxon>Propionibacteriales</taxon>
        <taxon>Nocardioidaceae</taxon>
        <taxon>Nocardioides</taxon>
    </lineage>
</organism>
<dbReference type="AlphaFoldDB" id="A0A852RKM3"/>
<gene>
    <name evidence="2" type="ORF">BJ958_000956</name>
</gene>
<evidence type="ECO:0000256" key="1">
    <source>
        <dbReference type="SAM" id="MobiDB-lite"/>
    </source>
</evidence>
<evidence type="ECO:0000313" key="2">
    <source>
        <dbReference type="EMBL" id="NYD29410.1"/>
    </source>
</evidence>
<keyword evidence="3" id="KW-1185">Reference proteome</keyword>